<dbReference type="Gene3D" id="2.160.10.10">
    <property type="entry name" value="Hexapeptide repeat proteins"/>
    <property type="match status" value="1"/>
</dbReference>
<gene>
    <name evidence="3" type="ORF">D358_01798</name>
</gene>
<protein>
    <submittedName>
        <fullName evidence="3">Chloramphenicol O-acetyltransferase domain protein</fullName>
    </submittedName>
</protein>
<evidence type="ECO:0000256" key="2">
    <source>
        <dbReference type="ARBA" id="ARBA00022737"/>
    </source>
</evidence>
<dbReference type="PROSITE" id="PS00101">
    <property type="entry name" value="HEXAPEP_TRANSFERASES"/>
    <property type="match status" value="1"/>
</dbReference>
<dbReference type="EMBL" id="ATIR01000051">
    <property type="protein sequence ID" value="EPI07943.1"/>
    <property type="molecule type" value="Genomic_DNA"/>
</dbReference>
<name>A0ABC9TI67_ENTFL</name>
<dbReference type="InterPro" id="IPR011004">
    <property type="entry name" value="Trimer_LpxA-like_sf"/>
</dbReference>
<dbReference type="InterPro" id="IPR050179">
    <property type="entry name" value="Trans_hexapeptide_repeat"/>
</dbReference>
<evidence type="ECO:0000313" key="4">
    <source>
        <dbReference type="Proteomes" id="UP000015750"/>
    </source>
</evidence>
<dbReference type="CDD" id="cd03349">
    <property type="entry name" value="LbH_XAT"/>
    <property type="match status" value="1"/>
</dbReference>
<dbReference type="InterPro" id="IPR001451">
    <property type="entry name" value="Hexapep"/>
</dbReference>
<evidence type="ECO:0000256" key="1">
    <source>
        <dbReference type="ARBA" id="ARBA00022679"/>
    </source>
</evidence>
<dbReference type="Pfam" id="PF00132">
    <property type="entry name" value="Hexapep"/>
    <property type="match status" value="1"/>
</dbReference>
<dbReference type="RefSeq" id="WP_002419845.1">
    <property type="nucleotide sequence ID" value="NZ_KE351799.1"/>
</dbReference>
<dbReference type="InterPro" id="IPR018357">
    <property type="entry name" value="Hexapep_transf_CS"/>
</dbReference>
<dbReference type="PANTHER" id="PTHR43300">
    <property type="entry name" value="ACETYLTRANSFERASE"/>
    <property type="match status" value="1"/>
</dbReference>
<accession>A0ABC9TI67</accession>
<organism evidence="3 4">
    <name type="scientific">Enterococcus faecalis RP2S-4</name>
    <dbReference type="NCBI Taxonomy" id="1244145"/>
    <lineage>
        <taxon>Bacteria</taxon>
        <taxon>Bacillati</taxon>
        <taxon>Bacillota</taxon>
        <taxon>Bacilli</taxon>
        <taxon>Lactobacillales</taxon>
        <taxon>Enterococcaceae</taxon>
        <taxon>Enterococcus</taxon>
    </lineage>
</organism>
<comment type="caution">
    <text evidence="3">The sequence shown here is derived from an EMBL/GenBank/DDBJ whole genome shotgun (WGS) entry which is preliminary data.</text>
</comment>
<dbReference type="AlphaFoldDB" id="A0ABC9TI67"/>
<keyword evidence="2" id="KW-0677">Repeat</keyword>
<sequence length="303" mass="34498">MDTKIDLENATYDSYYWKKINDNEYMRTENVLESTRDKWIRFPIKGISNEKVDLVVILKVSKSTEAYPFFAKTNTNKVLKAFPFTYFKANQLTYCMGRYSEFKVPKDSIIGLTANHFPDPGTIVKIDSLRIRKTTFQYGEGTYGRLVHVSGTDWENDVTRLIVGKYCSIAVNATLIRGQHNYQAVSTYPFLEEDEANPRNSIYPSEPTIIGNDVWIGTNTTIMPGITIGDGAIIASGAVVTKDVPPYAIVGGVPAKVIKYRFPDDIIKDLLEIQWWNWGSKIINDRKLDIVSENIEEFIAKYK</sequence>
<proteinExistence type="predicted"/>
<dbReference type="GO" id="GO:0016740">
    <property type="term" value="F:transferase activity"/>
    <property type="evidence" value="ECO:0007669"/>
    <property type="project" value="UniProtKB-KW"/>
</dbReference>
<dbReference type="Proteomes" id="UP000015750">
    <property type="component" value="Unassembled WGS sequence"/>
</dbReference>
<dbReference type="SUPFAM" id="SSF51161">
    <property type="entry name" value="Trimeric LpxA-like enzymes"/>
    <property type="match status" value="1"/>
</dbReference>
<keyword evidence="1" id="KW-0808">Transferase</keyword>
<evidence type="ECO:0000313" key="3">
    <source>
        <dbReference type="EMBL" id="EPI07943.1"/>
    </source>
</evidence>
<dbReference type="PANTHER" id="PTHR43300:SF11">
    <property type="entry name" value="ACETYLTRANSFERASE RV3034C-RELATED"/>
    <property type="match status" value="1"/>
</dbReference>
<reference evidence="3 4" key="1">
    <citation type="submission" date="2013-06" db="EMBL/GenBank/DDBJ databases">
        <authorList>
            <person name="Weinstock G."/>
            <person name="Sodergren E."/>
            <person name="Lobos E.A."/>
            <person name="Fulton L."/>
            <person name="Fulton R."/>
            <person name="Courtney L."/>
            <person name="Fronick C."/>
            <person name="O'Laughlin M."/>
            <person name="Godfrey J."/>
            <person name="Wilson R.M."/>
            <person name="Miner T."/>
            <person name="Farmer C."/>
            <person name="Delehaunty K."/>
            <person name="Cordes M."/>
            <person name="Minx P."/>
            <person name="Tomlinson C."/>
            <person name="Chen J."/>
            <person name="Wollam A."/>
            <person name="Pepin K.H."/>
            <person name="Bhonagiri V."/>
            <person name="Zhang X."/>
            <person name="Warren W."/>
            <person name="Mitreva M."/>
            <person name="Mardis E.R."/>
            <person name="Wilson R.K."/>
        </authorList>
    </citation>
    <scope>NUCLEOTIDE SEQUENCE [LARGE SCALE GENOMIC DNA]</scope>
    <source>
        <strain evidence="3 4">RP2S-4</strain>
    </source>
</reference>